<sequence length="363" mass="43018">MIRLGYSEKEDDTPNLHAPKYVEYIWNDHAQAFVDYIKVRFTGNEDLLLTKTDDAIADIWNVLEDEEKTLSIISRHSMLSIKLRPKFMESMSTLDQINHGLHYIVQTLSFVHAHHCFINMERGQWDAAEHYIMQFENMSWWEKVIEQNKKYAGSEMLEQTLIKKVMDHSFNWLKSRCLENRKMFDNSIRMIKKNIPMAGWKFEYWKDGSKRTPEPYDMTEDDKEIRISMLKEKKAKDVLQPFDKDAEPHLHKYRQQVLRDKAAGKLESLESMLESGIFWLTVDDKFFSWIFKDGTCLTEEDVQKVREEEDRKLRDIEAKREQRISRSSANETNKLLAHADKLLHDSNSQKSESPVPDDLPDLY</sequence>
<dbReference type="OrthoDB" id="10325572at2759"/>
<evidence type="ECO:0000313" key="3">
    <source>
        <dbReference type="Proteomes" id="UP000001307"/>
    </source>
</evidence>
<gene>
    <name evidence="2" type="ORF">GSOID_T00010518001</name>
</gene>
<evidence type="ECO:0000313" key="2">
    <source>
        <dbReference type="EMBL" id="CBY09708.1"/>
    </source>
</evidence>
<organism evidence="2">
    <name type="scientific">Oikopleura dioica</name>
    <name type="common">Tunicate</name>
    <dbReference type="NCBI Taxonomy" id="34765"/>
    <lineage>
        <taxon>Eukaryota</taxon>
        <taxon>Metazoa</taxon>
        <taxon>Chordata</taxon>
        <taxon>Tunicata</taxon>
        <taxon>Appendicularia</taxon>
        <taxon>Copelata</taxon>
        <taxon>Oikopleuridae</taxon>
        <taxon>Oikopleura</taxon>
    </lineage>
</organism>
<accession>E4XGB0</accession>
<dbReference type="Proteomes" id="UP000001307">
    <property type="component" value="Unassembled WGS sequence"/>
</dbReference>
<feature type="region of interest" description="Disordered" evidence="1">
    <location>
        <begin position="319"/>
        <end position="363"/>
    </location>
</feature>
<reference evidence="2" key="1">
    <citation type="journal article" date="2010" name="Science">
        <title>Plasticity of animal genome architecture unmasked by rapid evolution of a pelagic tunicate.</title>
        <authorList>
            <person name="Denoeud F."/>
            <person name="Henriet S."/>
            <person name="Mungpakdee S."/>
            <person name="Aury J.M."/>
            <person name="Da Silva C."/>
            <person name="Brinkmann H."/>
            <person name="Mikhaleva J."/>
            <person name="Olsen L.C."/>
            <person name="Jubin C."/>
            <person name="Canestro C."/>
            <person name="Bouquet J.M."/>
            <person name="Danks G."/>
            <person name="Poulain J."/>
            <person name="Campsteijn C."/>
            <person name="Adamski M."/>
            <person name="Cross I."/>
            <person name="Yadetie F."/>
            <person name="Muffato M."/>
            <person name="Louis A."/>
            <person name="Butcher S."/>
            <person name="Tsagkogeorga G."/>
            <person name="Konrad A."/>
            <person name="Singh S."/>
            <person name="Jensen M.F."/>
            <person name="Cong E.H."/>
            <person name="Eikeseth-Otteraa H."/>
            <person name="Noel B."/>
            <person name="Anthouard V."/>
            <person name="Porcel B.M."/>
            <person name="Kachouri-Lafond R."/>
            <person name="Nishino A."/>
            <person name="Ugolini M."/>
            <person name="Chourrout P."/>
            <person name="Nishida H."/>
            <person name="Aasland R."/>
            <person name="Huzurbazar S."/>
            <person name="Westhof E."/>
            <person name="Delsuc F."/>
            <person name="Lehrach H."/>
            <person name="Reinhardt R."/>
            <person name="Weissenbach J."/>
            <person name="Roy S.W."/>
            <person name="Artiguenave F."/>
            <person name="Postlethwait J.H."/>
            <person name="Manak J.R."/>
            <person name="Thompson E.M."/>
            <person name="Jaillon O."/>
            <person name="Du Pasquier L."/>
            <person name="Boudinot P."/>
            <person name="Liberles D.A."/>
            <person name="Volff J.N."/>
            <person name="Philippe H."/>
            <person name="Lenhard B."/>
            <person name="Roest Crollius H."/>
            <person name="Wincker P."/>
            <person name="Chourrout D."/>
        </authorList>
    </citation>
    <scope>NUCLEOTIDE SEQUENCE [LARGE SCALE GENOMIC DNA]</scope>
</reference>
<protein>
    <submittedName>
        <fullName evidence="2">Uncharacterized protein</fullName>
    </submittedName>
</protein>
<dbReference type="AlphaFoldDB" id="E4XGB0"/>
<dbReference type="EMBL" id="FN653047">
    <property type="protein sequence ID" value="CBY09708.1"/>
    <property type="molecule type" value="Genomic_DNA"/>
</dbReference>
<dbReference type="InParanoid" id="E4XGB0"/>
<name>E4XGB0_OIKDI</name>
<keyword evidence="3" id="KW-1185">Reference proteome</keyword>
<proteinExistence type="predicted"/>
<evidence type="ECO:0000256" key="1">
    <source>
        <dbReference type="SAM" id="MobiDB-lite"/>
    </source>
</evidence>